<dbReference type="Proteomes" id="UP000199041">
    <property type="component" value="Unassembled WGS sequence"/>
</dbReference>
<accession>A0A1H4D862</accession>
<keyword evidence="2" id="KW-1185">Reference proteome</keyword>
<protein>
    <submittedName>
        <fullName evidence="1">Uncharacterized protein</fullName>
    </submittedName>
</protein>
<evidence type="ECO:0000313" key="2">
    <source>
        <dbReference type="Proteomes" id="UP000199041"/>
    </source>
</evidence>
<sequence>MFIVVGGLYQLFIYSLLTSHFLKKESKYGITTNLGYRYHGKYHYTRSYYFQVNGKNYDGECDDRYLKLKHYFIEYYPSAPYFNRMTYIEATKADYDSLPVNGYKELPHN</sequence>
<dbReference type="EMBL" id="FNQY01000055">
    <property type="protein sequence ID" value="SEA68955.1"/>
    <property type="molecule type" value="Genomic_DNA"/>
</dbReference>
<dbReference type="AlphaFoldDB" id="A0A1H4D862"/>
<proteinExistence type="predicted"/>
<name>A0A1H4D862_9BACT</name>
<evidence type="ECO:0000313" key="1">
    <source>
        <dbReference type="EMBL" id="SEA68955.1"/>
    </source>
</evidence>
<gene>
    <name evidence="1" type="ORF">SAMN05192529_1551</name>
</gene>
<reference evidence="1 2" key="1">
    <citation type="submission" date="2016-10" db="EMBL/GenBank/DDBJ databases">
        <authorList>
            <person name="de Groot N.N."/>
        </authorList>
    </citation>
    <scope>NUCLEOTIDE SEQUENCE [LARGE SCALE GENOMIC DNA]</scope>
    <source>
        <strain evidence="1 2">Vu-144</strain>
    </source>
</reference>
<organism evidence="1 2">
    <name type="scientific">Arachidicoccus rhizosphaerae</name>
    <dbReference type="NCBI Taxonomy" id="551991"/>
    <lineage>
        <taxon>Bacteria</taxon>
        <taxon>Pseudomonadati</taxon>
        <taxon>Bacteroidota</taxon>
        <taxon>Chitinophagia</taxon>
        <taxon>Chitinophagales</taxon>
        <taxon>Chitinophagaceae</taxon>
        <taxon>Arachidicoccus</taxon>
    </lineage>
</organism>